<dbReference type="EMBL" id="SMLM01000002">
    <property type="protein sequence ID" value="TFZ03093.1"/>
    <property type="molecule type" value="Genomic_DNA"/>
</dbReference>
<dbReference type="AlphaFoldDB" id="A0A4Z0BUW7"/>
<evidence type="ECO:0000313" key="1">
    <source>
        <dbReference type="EMBL" id="TFZ03093.1"/>
    </source>
</evidence>
<accession>A0A4Z0BUW7</accession>
<comment type="caution">
    <text evidence="1">The sequence shown here is derived from an EMBL/GenBank/DDBJ whole genome shotgun (WGS) entry which is preliminary data.</text>
</comment>
<proteinExistence type="predicted"/>
<name>A0A4Z0BUW7_9BURK</name>
<gene>
    <name evidence="1" type="ORF">EZ313_17935</name>
</gene>
<reference evidence="1 2" key="1">
    <citation type="submission" date="2019-03" db="EMBL/GenBank/DDBJ databases">
        <title>Ramlibacter henchirensis DSM 14656, whole genome shotgun sequence.</title>
        <authorList>
            <person name="Zhang X."/>
            <person name="Feng G."/>
            <person name="Zhu H."/>
        </authorList>
    </citation>
    <scope>NUCLEOTIDE SEQUENCE [LARGE SCALE GENOMIC DNA]</scope>
    <source>
        <strain evidence="1 2">DSM 14656</strain>
    </source>
</reference>
<protein>
    <submittedName>
        <fullName evidence="1">Uncharacterized protein</fullName>
    </submittedName>
</protein>
<sequence length="129" mass="14350">MAARAVRARINPAVPQSPRPKQQVLVSEEYRALVRQLPCARCGHAGATQFCHADLGKGAGYKTDDRRGWAGCGPHDGTMGCHYLVGSSGHYPKERRRLLEAIYARWTREQILQAGLWPSALPPWDEQSE</sequence>
<organism evidence="1 2">
    <name type="scientific">Ramlibacter henchirensis</name>
    <dbReference type="NCBI Taxonomy" id="204072"/>
    <lineage>
        <taxon>Bacteria</taxon>
        <taxon>Pseudomonadati</taxon>
        <taxon>Pseudomonadota</taxon>
        <taxon>Betaproteobacteria</taxon>
        <taxon>Burkholderiales</taxon>
        <taxon>Comamonadaceae</taxon>
        <taxon>Ramlibacter</taxon>
    </lineage>
</organism>
<keyword evidence="2" id="KW-1185">Reference proteome</keyword>
<dbReference type="Proteomes" id="UP000298180">
    <property type="component" value="Unassembled WGS sequence"/>
</dbReference>
<evidence type="ECO:0000313" key="2">
    <source>
        <dbReference type="Proteomes" id="UP000298180"/>
    </source>
</evidence>